<name>A0A9E8NB21_9BACT</name>
<dbReference type="Proteomes" id="UP001164653">
    <property type="component" value="Chromosome"/>
</dbReference>
<sequence length="164" mass="19240">MYTVKSMFVRGLLWISLFMTFVAFLATGCKEDPYVITCKDGLVEYEELKNGELVSFVNVKDTDKFIQRVIRSRIESEQSIDLSRVNAKIDFKEKTLLAGRIYSGQRTILVRQELTSDCKREEITYRITLKYHQYLPESGYTKFFAIIPKISDKTKIKYIIDYEN</sequence>
<organism evidence="1 2">
    <name type="scientific">Dyadobacter pollutisoli</name>
    <dbReference type="NCBI Taxonomy" id="2910158"/>
    <lineage>
        <taxon>Bacteria</taxon>
        <taxon>Pseudomonadati</taxon>
        <taxon>Bacteroidota</taxon>
        <taxon>Cytophagia</taxon>
        <taxon>Cytophagales</taxon>
        <taxon>Spirosomataceae</taxon>
        <taxon>Dyadobacter</taxon>
    </lineage>
</organism>
<dbReference type="RefSeq" id="WP_244823368.1">
    <property type="nucleotide sequence ID" value="NZ_CP112998.1"/>
</dbReference>
<evidence type="ECO:0000313" key="2">
    <source>
        <dbReference type="Proteomes" id="UP001164653"/>
    </source>
</evidence>
<dbReference type="KEGG" id="dpf:ON006_01625"/>
<keyword evidence="2" id="KW-1185">Reference proteome</keyword>
<reference evidence="1" key="1">
    <citation type="submission" date="2022-11" db="EMBL/GenBank/DDBJ databases">
        <title>Dyadobacter pollutisoli sp. nov., isolated from plastic dumped soil.</title>
        <authorList>
            <person name="Kim J.M."/>
            <person name="Kim K.R."/>
            <person name="Lee J.K."/>
            <person name="Hao L."/>
            <person name="Jeon C.O."/>
        </authorList>
    </citation>
    <scope>NUCLEOTIDE SEQUENCE</scope>
    <source>
        <strain evidence="1">U1</strain>
    </source>
</reference>
<dbReference type="PROSITE" id="PS51257">
    <property type="entry name" value="PROKAR_LIPOPROTEIN"/>
    <property type="match status" value="1"/>
</dbReference>
<proteinExistence type="predicted"/>
<evidence type="ECO:0000313" key="1">
    <source>
        <dbReference type="EMBL" id="WAC12668.1"/>
    </source>
</evidence>
<dbReference type="EMBL" id="CP112998">
    <property type="protein sequence ID" value="WAC12668.1"/>
    <property type="molecule type" value="Genomic_DNA"/>
</dbReference>
<gene>
    <name evidence="1" type="ORF">ON006_01625</name>
</gene>
<protein>
    <submittedName>
        <fullName evidence="1">Uncharacterized protein</fullName>
    </submittedName>
</protein>
<accession>A0A9E8NB21</accession>
<dbReference type="AlphaFoldDB" id="A0A9E8NB21"/>